<evidence type="ECO:0000313" key="2">
    <source>
        <dbReference type="EMBL" id="MCO8270161.1"/>
    </source>
</evidence>
<organism evidence="2 3">
    <name type="scientific">Paractinoplanes aksuensis</name>
    <dbReference type="NCBI Taxonomy" id="2939490"/>
    <lineage>
        <taxon>Bacteria</taxon>
        <taxon>Bacillati</taxon>
        <taxon>Actinomycetota</taxon>
        <taxon>Actinomycetes</taxon>
        <taxon>Micromonosporales</taxon>
        <taxon>Micromonosporaceae</taxon>
        <taxon>Paractinoplanes</taxon>
    </lineage>
</organism>
<reference evidence="2 3" key="1">
    <citation type="submission" date="2022-06" db="EMBL/GenBank/DDBJ databases">
        <title>New Species of the Genus Actinoplanes, ActinopZanes ferrugineus.</title>
        <authorList>
            <person name="Ding P."/>
        </authorList>
    </citation>
    <scope>NUCLEOTIDE SEQUENCE [LARGE SCALE GENOMIC DNA]</scope>
    <source>
        <strain evidence="2 3">TRM88003</strain>
    </source>
</reference>
<feature type="domain" description="HTH marR-type" evidence="1">
    <location>
        <begin position="1"/>
        <end position="142"/>
    </location>
</feature>
<sequence>MAIDRAVTPMGTVSFRLGLLGVAQDALYASRLADLDLKPKHVALLCVLRLRGAESQMELAGLLGVAPSLIVLLADHLEERGAVQRVRDPADRRRQSLRLTDTGLHLLAAATEVAAQLDEELAAGLPPAEHAALSAALDHLLNGALERP</sequence>
<gene>
    <name evidence="2" type="ORF">M1L60_06090</name>
</gene>
<dbReference type="PRINTS" id="PR00598">
    <property type="entry name" value="HTHMARR"/>
</dbReference>
<dbReference type="SMART" id="SM00347">
    <property type="entry name" value="HTH_MARR"/>
    <property type="match status" value="1"/>
</dbReference>
<evidence type="ECO:0000313" key="3">
    <source>
        <dbReference type="Proteomes" id="UP001523369"/>
    </source>
</evidence>
<dbReference type="PANTHER" id="PTHR33164">
    <property type="entry name" value="TRANSCRIPTIONAL REGULATOR, MARR FAMILY"/>
    <property type="match status" value="1"/>
</dbReference>
<dbReference type="InterPro" id="IPR036388">
    <property type="entry name" value="WH-like_DNA-bd_sf"/>
</dbReference>
<comment type="caution">
    <text evidence="2">The sequence shown here is derived from an EMBL/GenBank/DDBJ whole genome shotgun (WGS) entry which is preliminary data.</text>
</comment>
<dbReference type="Gene3D" id="1.10.10.10">
    <property type="entry name" value="Winged helix-like DNA-binding domain superfamily/Winged helix DNA-binding domain"/>
    <property type="match status" value="1"/>
</dbReference>
<proteinExistence type="predicted"/>
<dbReference type="Pfam" id="PF01047">
    <property type="entry name" value="MarR"/>
    <property type="match status" value="1"/>
</dbReference>
<dbReference type="RefSeq" id="WP_253236284.1">
    <property type="nucleotide sequence ID" value="NZ_JAMYJR010000003.1"/>
</dbReference>
<dbReference type="EMBL" id="JAMYJR010000003">
    <property type="protein sequence ID" value="MCO8270161.1"/>
    <property type="molecule type" value="Genomic_DNA"/>
</dbReference>
<dbReference type="SUPFAM" id="SSF46785">
    <property type="entry name" value="Winged helix' DNA-binding domain"/>
    <property type="match status" value="1"/>
</dbReference>
<dbReference type="Proteomes" id="UP001523369">
    <property type="component" value="Unassembled WGS sequence"/>
</dbReference>
<dbReference type="PANTHER" id="PTHR33164:SF43">
    <property type="entry name" value="HTH-TYPE TRANSCRIPTIONAL REPRESSOR YETL"/>
    <property type="match status" value="1"/>
</dbReference>
<dbReference type="PROSITE" id="PS50995">
    <property type="entry name" value="HTH_MARR_2"/>
    <property type="match status" value="1"/>
</dbReference>
<dbReference type="InterPro" id="IPR000835">
    <property type="entry name" value="HTH_MarR-typ"/>
</dbReference>
<evidence type="ECO:0000259" key="1">
    <source>
        <dbReference type="PROSITE" id="PS50995"/>
    </source>
</evidence>
<protein>
    <submittedName>
        <fullName evidence="2">MarR family transcriptional regulator</fullName>
    </submittedName>
</protein>
<dbReference type="InterPro" id="IPR039422">
    <property type="entry name" value="MarR/SlyA-like"/>
</dbReference>
<name>A0ABT1DK55_9ACTN</name>
<dbReference type="InterPro" id="IPR036390">
    <property type="entry name" value="WH_DNA-bd_sf"/>
</dbReference>
<accession>A0ABT1DK55</accession>
<keyword evidence="3" id="KW-1185">Reference proteome</keyword>